<dbReference type="InterPro" id="IPR025117">
    <property type="entry name" value="DUF4037"/>
</dbReference>
<gene>
    <name evidence="2" type="ORF">AVDCRST_MAG32-1318</name>
</gene>
<protein>
    <recommendedName>
        <fullName evidence="1">DUF4037 domain-containing protein</fullName>
    </recommendedName>
</protein>
<proteinExistence type="predicted"/>
<evidence type="ECO:0000259" key="1">
    <source>
        <dbReference type="Pfam" id="PF13228"/>
    </source>
</evidence>
<accession>A0A6J4N922</accession>
<dbReference type="EMBL" id="CADCUM010000063">
    <property type="protein sequence ID" value="CAA9377358.1"/>
    <property type="molecule type" value="Genomic_DNA"/>
</dbReference>
<dbReference type="AlphaFoldDB" id="A0A6J4N922"/>
<reference evidence="2" key="1">
    <citation type="submission" date="2020-02" db="EMBL/GenBank/DDBJ databases">
        <authorList>
            <person name="Meier V. D."/>
        </authorList>
    </citation>
    <scope>NUCLEOTIDE SEQUENCE</scope>
    <source>
        <strain evidence="2">AVDCRST_MAG32</strain>
    </source>
</reference>
<sequence>MPRGDADGPQQQAGLGLARAYFLEVVEPVLQRHCPAVPWAAARIGTGSDVLGLDDDMSQDHDWGLRLQLFVPAEDVAGVLAALETALPDSFRSHPVRFAFSGQDADRLGIDVTTVSRFAVDRLGFDPGDGVTTAQWLSLSGQAVLEVAAGEVFGDRAGDLTRLRESVTWYPDDVWHYVVACDWRRLDQELPLMGRAGHVGDELGSRTTAARLVDVAVHLAFTLSRQWQPYSKWRGTMLRRLPLGRLIADDLHAVIDARRWQDRGAALASALERLAEAQSELGLPTCRPVVVPFWDRPYLQIDQTLVPAILDAVSDAGVRGLPVGVGSIEQQTDNVDVLVDPARRTAGISRALR</sequence>
<name>A0A6J4N922_9ACTN</name>
<dbReference type="Pfam" id="PF13228">
    <property type="entry name" value="DUF4037"/>
    <property type="match status" value="1"/>
</dbReference>
<organism evidence="2">
    <name type="scientific">uncultured Nocardioides sp</name>
    <dbReference type="NCBI Taxonomy" id="198441"/>
    <lineage>
        <taxon>Bacteria</taxon>
        <taxon>Bacillati</taxon>
        <taxon>Actinomycetota</taxon>
        <taxon>Actinomycetes</taxon>
        <taxon>Propionibacteriales</taxon>
        <taxon>Nocardioidaceae</taxon>
        <taxon>Nocardioides</taxon>
        <taxon>environmental samples</taxon>
    </lineage>
</organism>
<feature type="domain" description="DUF4037" evidence="1">
    <location>
        <begin position="136"/>
        <end position="233"/>
    </location>
</feature>
<evidence type="ECO:0000313" key="2">
    <source>
        <dbReference type="EMBL" id="CAA9377358.1"/>
    </source>
</evidence>